<evidence type="ECO:0000313" key="3">
    <source>
        <dbReference type="EMBL" id="SEG45390.1"/>
    </source>
</evidence>
<dbReference type="GO" id="GO:0140359">
    <property type="term" value="F:ABC-type transporter activity"/>
    <property type="evidence" value="ECO:0007669"/>
    <property type="project" value="InterPro"/>
</dbReference>
<dbReference type="GO" id="GO:0005886">
    <property type="term" value="C:plasma membrane"/>
    <property type="evidence" value="ECO:0007669"/>
    <property type="project" value="UniProtKB-SubCell"/>
</dbReference>
<keyword evidence="2" id="KW-0812">Transmembrane</keyword>
<organism evidence="3 4">
    <name type="scientific">Actinacidiphila yanglinensis</name>
    <dbReference type="NCBI Taxonomy" id="310779"/>
    <lineage>
        <taxon>Bacteria</taxon>
        <taxon>Bacillati</taxon>
        <taxon>Actinomycetota</taxon>
        <taxon>Actinomycetes</taxon>
        <taxon>Kitasatosporales</taxon>
        <taxon>Streptomycetaceae</taxon>
        <taxon>Actinacidiphila</taxon>
    </lineage>
</organism>
<evidence type="ECO:0000313" key="4">
    <source>
        <dbReference type="Proteomes" id="UP000236754"/>
    </source>
</evidence>
<feature type="transmembrane region" description="Helical" evidence="2">
    <location>
        <begin position="123"/>
        <end position="146"/>
    </location>
</feature>
<keyword evidence="4" id="KW-1185">Reference proteome</keyword>
<dbReference type="Pfam" id="PF12679">
    <property type="entry name" value="ABC2_membrane_2"/>
    <property type="match status" value="1"/>
</dbReference>
<proteinExistence type="predicted"/>
<gene>
    <name evidence="3" type="ORF">SAMN05216223_105260</name>
</gene>
<dbReference type="PANTHER" id="PTHR37305">
    <property type="entry name" value="INTEGRAL MEMBRANE PROTEIN-RELATED"/>
    <property type="match status" value="1"/>
</dbReference>
<dbReference type="RefSeq" id="WP_103886070.1">
    <property type="nucleotide sequence ID" value="NZ_FNVU01000005.1"/>
</dbReference>
<dbReference type="Proteomes" id="UP000236754">
    <property type="component" value="Unassembled WGS sequence"/>
</dbReference>
<feature type="region of interest" description="Disordered" evidence="1">
    <location>
        <begin position="1"/>
        <end position="23"/>
    </location>
</feature>
<evidence type="ECO:0000256" key="1">
    <source>
        <dbReference type="SAM" id="MobiDB-lite"/>
    </source>
</evidence>
<accession>A0A1H6AAR4</accession>
<feature type="transmembrane region" description="Helical" evidence="2">
    <location>
        <begin position="44"/>
        <end position="65"/>
    </location>
</feature>
<keyword evidence="2" id="KW-0472">Membrane</keyword>
<feature type="transmembrane region" description="Helical" evidence="2">
    <location>
        <begin position="85"/>
        <end position="111"/>
    </location>
</feature>
<evidence type="ECO:0000256" key="2">
    <source>
        <dbReference type="SAM" id="Phobius"/>
    </source>
</evidence>
<dbReference type="EMBL" id="FNVU01000005">
    <property type="protein sequence ID" value="SEG45390.1"/>
    <property type="molecule type" value="Genomic_DNA"/>
</dbReference>
<feature type="transmembrane region" description="Helical" evidence="2">
    <location>
        <begin position="225"/>
        <end position="249"/>
    </location>
</feature>
<feature type="transmembrane region" description="Helical" evidence="2">
    <location>
        <begin position="182"/>
        <end position="205"/>
    </location>
</feature>
<keyword evidence="2" id="KW-1133">Transmembrane helix</keyword>
<dbReference type="AlphaFoldDB" id="A0A1H6AAR4"/>
<reference evidence="3 4" key="1">
    <citation type="submission" date="2016-10" db="EMBL/GenBank/DDBJ databases">
        <authorList>
            <person name="de Groot N.N."/>
        </authorList>
    </citation>
    <scope>NUCLEOTIDE SEQUENCE [LARGE SCALE GENOMIC DNA]</scope>
    <source>
        <strain evidence="3 4">CGMCC 4.2023</strain>
    </source>
</reference>
<feature type="transmembrane region" description="Helical" evidence="2">
    <location>
        <begin position="152"/>
        <end position="175"/>
    </location>
</feature>
<protein>
    <submittedName>
        <fullName evidence="3">ABC-2 type transport system permease protein</fullName>
    </submittedName>
</protein>
<name>A0A1H6AAR4_9ACTN</name>
<sequence>MSTTSTLPDAPPAKPAAPRGGRPALYHPTVARLTWRALLGRRRALMLFGLPVLMLVICAAVRGLAGADDSTANDILQGFALSSMLPLLGVIAGTGAIGPEIDDGAIVYLLAKPIRRSTIICTKLLVSIGITIAFSAIPTLLAGYLLNANGQNIAVAYAIATAVASVTYSAIFLLLGVITRHAVIVGLVYALVWETVIGNLVPGAQTLSVQQWALAVGAKAAHGDLVSSAVSLPTGIVLLVAVTVLATWYATRRLRTLKPVGDE</sequence>
<dbReference type="OrthoDB" id="5146799at2"/>
<dbReference type="PANTHER" id="PTHR37305:SF1">
    <property type="entry name" value="MEMBRANE PROTEIN"/>
    <property type="match status" value="1"/>
</dbReference>